<dbReference type="Proteomes" id="UP001148125">
    <property type="component" value="Unassembled WGS sequence"/>
</dbReference>
<dbReference type="PANTHER" id="PTHR36444:SF2">
    <property type="entry name" value="TRANSCRIPTIONAL REGULATOR PROTEIN YOBU-RELATED"/>
    <property type="match status" value="1"/>
</dbReference>
<name>A0ABT5VIJ4_9BACI</name>
<dbReference type="Gene3D" id="3.20.80.10">
    <property type="entry name" value="Regulatory factor, effector binding domain"/>
    <property type="match status" value="1"/>
</dbReference>
<feature type="domain" description="AraC effector-binding" evidence="1">
    <location>
        <begin position="1"/>
        <end position="132"/>
    </location>
</feature>
<dbReference type="InterPro" id="IPR011256">
    <property type="entry name" value="Reg_factor_effector_dom_sf"/>
</dbReference>
<accession>A0ABT5VIJ4</accession>
<reference evidence="2" key="1">
    <citation type="submission" date="2024-05" db="EMBL/GenBank/DDBJ databases">
        <title>Alkalihalobacillus sp. strain MEB203 novel alkaliphilic bacterium from Lonar Lake, India.</title>
        <authorList>
            <person name="Joshi A."/>
            <person name="Thite S."/>
            <person name="Mengade P."/>
        </authorList>
    </citation>
    <scope>NUCLEOTIDE SEQUENCE</scope>
    <source>
        <strain evidence="2">MEB 203</strain>
    </source>
</reference>
<protein>
    <submittedName>
        <fullName evidence="2">AraC family transcriptional regulator</fullName>
    </submittedName>
</protein>
<dbReference type="EMBL" id="JAOTPO010000008">
    <property type="protein sequence ID" value="MDE5414268.1"/>
    <property type="molecule type" value="Genomic_DNA"/>
</dbReference>
<dbReference type="SUPFAM" id="SSF55136">
    <property type="entry name" value="Probable bacterial effector-binding domain"/>
    <property type="match status" value="1"/>
</dbReference>
<evidence type="ECO:0000313" key="3">
    <source>
        <dbReference type="Proteomes" id="UP001148125"/>
    </source>
</evidence>
<gene>
    <name evidence="2" type="ORF">N7Z68_12880</name>
</gene>
<keyword evidence="3" id="KW-1185">Reference proteome</keyword>
<organism evidence="2 3">
    <name type="scientific">Alkalihalobacterium chitinilyticum</name>
    <dbReference type="NCBI Taxonomy" id="2980103"/>
    <lineage>
        <taxon>Bacteria</taxon>
        <taxon>Bacillati</taxon>
        <taxon>Bacillota</taxon>
        <taxon>Bacilli</taxon>
        <taxon>Bacillales</taxon>
        <taxon>Bacillaceae</taxon>
        <taxon>Alkalihalobacterium</taxon>
    </lineage>
</organism>
<dbReference type="PANTHER" id="PTHR36444">
    <property type="entry name" value="TRANSCRIPTIONAL REGULATOR PROTEIN YOBU-RELATED"/>
    <property type="match status" value="1"/>
</dbReference>
<comment type="caution">
    <text evidence="2">The sequence shown here is derived from an EMBL/GenBank/DDBJ whole genome shotgun (WGS) entry which is preliminary data.</text>
</comment>
<evidence type="ECO:0000313" key="2">
    <source>
        <dbReference type="EMBL" id="MDE5414268.1"/>
    </source>
</evidence>
<dbReference type="SMART" id="SM00871">
    <property type="entry name" value="AraC_E_bind"/>
    <property type="match status" value="1"/>
</dbReference>
<dbReference type="RefSeq" id="WP_275118877.1">
    <property type="nucleotide sequence ID" value="NZ_JAOTPO010000008.1"/>
</dbReference>
<sequence length="132" mass="15522">MNLTIIKSVRTNNFNDNAIMQKITEMWKEASSILKHHDEVKYGLYYDYESDYKGDYTLSVAIESSDNDPTIKISNKSKYEIFEVDTSDEFGILNAWKDIWRLEEIGDLERAYSTDFEKYYPNGQIEIHIAIK</sequence>
<dbReference type="InterPro" id="IPR053182">
    <property type="entry name" value="YobU-like_regulator"/>
</dbReference>
<evidence type="ECO:0000259" key="1">
    <source>
        <dbReference type="SMART" id="SM00871"/>
    </source>
</evidence>
<dbReference type="InterPro" id="IPR010499">
    <property type="entry name" value="AraC_E-bd"/>
</dbReference>
<proteinExistence type="predicted"/>